<keyword evidence="3" id="KW-1185">Reference proteome</keyword>
<name>A0A1K0GNG8_9ACTN</name>
<dbReference type="Pfam" id="PF06054">
    <property type="entry name" value="CoiA_nuc"/>
    <property type="match status" value="1"/>
</dbReference>
<evidence type="ECO:0000313" key="3">
    <source>
        <dbReference type="Proteomes" id="UP000182486"/>
    </source>
</evidence>
<dbReference type="RefSeq" id="WP_071806798.1">
    <property type="nucleotide sequence ID" value="NZ_MEIA01000208.1"/>
</dbReference>
<sequence>MLIFVGAAMSVASSLRVEDINPDDYSDGVLYLPLGIELQPRRRADWGHPTRPGLPELVAEDRPHGISGRKLLCLLCMRLMAERGQQVEPVWMTFVRTRFGPVFRHENGRSPHEEHIPESDTHKALKEREASAWEATGAQVLVEEWRPRAKRRPDVLAVSARLTVAGEVQHSTISPSLVGRRQKALAAAGDRVVWTTDRDASDIHFLRRVPHLAVPALDDHRMYLRSRTPLLNVVTGWTFFEEQRCGWADIWRGSSRCPVSGRAVPCGKTHVYPSLNVKEYKADPDAVFPFGETVHLDSLLEGILNETWVPYRVQADRTTWVPAAAYERFVEERGHYGDPDMPGQLRIGRGQAQRVCEQNARPVGAASPVPMPVPVAPKPVETKPVPVPPIPLPVAPKPVEAKPALVPPASEEVEAQGRGVDAVCCGKKVAAWAGRPLQLGCQLCPNSPTYYRR</sequence>
<feature type="domain" description="Competence protein CoiA nuclease-like" evidence="1">
    <location>
        <begin position="118"/>
        <end position="197"/>
    </location>
</feature>
<dbReference type="EMBL" id="MEIA01000208">
    <property type="protein sequence ID" value="OJF12620.1"/>
    <property type="molecule type" value="Genomic_DNA"/>
</dbReference>
<gene>
    <name evidence="2" type="ORF">BG844_19645</name>
</gene>
<reference evidence="2 3" key="1">
    <citation type="submission" date="2016-09" db="EMBL/GenBank/DDBJ databases">
        <title>Couchioplanes caeruleus draft genome sequence.</title>
        <authorList>
            <person name="Sheehan J."/>
            <person name="Caffrey P."/>
        </authorList>
    </citation>
    <scope>NUCLEOTIDE SEQUENCE [LARGE SCALE GENOMIC DNA]</scope>
    <source>
        <strain evidence="2 3">DSM 43634</strain>
    </source>
</reference>
<dbReference type="AlphaFoldDB" id="A0A1K0GNG8"/>
<accession>A0A1K0GNG8</accession>
<protein>
    <recommendedName>
        <fullName evidence="1">Competence protein CoiA nuclease-like domain-containing protein</fullName>
    </recommendedName>
</protein>
<organism evidence="2 3">
    <name type="scientific">Couchioplanes caeruleus subsp. caeruleus</name>
    <dbReference type="NCBI Taxonomy" id="56427"/>
    <lineage>
        <taxon>Bacteria</taxon>
        <taxon>Bacillati</taxon>
        <taxon>Actinomycetota</taxon>
        <taxon>Actinomycetes</taxon>
        <taxon>Micromonosporales</taxon>
        <taxon>Micromonosporaceae</taxon>
        <taxon>Couchioplanes</taxon>
    </lineage>
</organism>
<evidence type="ECO:0000313" key="2">
    <source>
        <dbReference type="EMBL" id="OJF12620.1"/>
    </source>
</evidence>
<comment type="caution">
    <text evidence="2">The sequence shown here is derived from an EMBL/GenBank/DDBJ whole genome shotgun (WGS) entry which is preliminary data.</text>
</comment>
<dbReference type="InterPro" id="IPR010330">
    <property type="entry name" value="CoiA_nuc"/>
</dbReference>
<dbReference type="Proteomes" id="UP000182486">
    <property type="component" value="Unassembled WGS sequence"/>
</dbReference>
<proteinExistence type="predicted"/>
<evidence type="ECO:0000259" key="1">
    <source>
        <dbReference type="Pfam" id="PF06054"/>
    </source>
</evidence>